<dbReference type="UniPathway" id="UPA00056">
    <property type="reaction ID" value="UER00094"/>
</dbReference>
<dbReference type="Pfam" id="PF08544">
    <property type="entry name" value="GHMP_kinases_C"/>
    <property type="match status" value="1"/>
</dbReference>
<dbReference type="Pfam" id="PF00288">
    <property type="entry name" value="GHMP_kinases_N"/>
    <property type="match status" value="1"/>
</dbReference>
<keyword evidence="7 9" id="KW-0067">ATP-binding</keyword>
<dbReference type="PANTHER" id="PTHR43527:SF2">
    <property type="entry name" value="4-DIPHOSPHOCYTIDYL-2-C-METHYL-D-ERYTHRITOL KINASE, CHLOROPLASTIC"/>
    <property type="match status" value="1"/>
</dbReference>
<evidence type="ECO:0000256" key="9">
    <source>
        <dbReference type="HAMAP-Rule" id="MF_00061"/>
    </source>
</evidence>
<dbReference type="Proteomes" id="UP000460435">
    <property type="component" value="Unassembled WGS sequence"/>
</dbReference>
<dbReference type="InterPro" id="IPR004424">
    <property type="entry name" value="IspE"/>
</dbReference>
<sequence>MQVNVRVPAKINLALAIGPLRPDGFHDLATLFHAVSLYDDITVSDDDADAPTPPASAARQVTVRVDGPYGTGVPADESNLAVRAVYALADAAGVRPRASLRIRKNIPVAAGLAGGSADAAGALLACAELWGLDWPVERLAEVAASLGSDVPFSLIGGTALGTGRGERLEPQSTGASLHWVLAVSEARLSTPAVYRRLDALRAQEGPQAAALWSQTAGAHGGAAPGSAGPVVDPRIVSAVLHGDASAVAPLLTNDMQAAAVDLQPTLQDTLRAGHEAGALGGIVSGSGPTCVFLAADESHARAVATTLAATGHCLAAEPVKGPVRPVLGEHHTS</sequence>
<dbReference type="Gene3D" id="3.30.70.890">
    <property type="entry name" value="GHMP kinase, C-terminal domain"/>
    <property type="match status" value="1"/>
</dbReference>
<evidence type="ECO:0000256" key="5">
    <source>
        <dbReference type="ARBA" id="ARBA00022741"/>
    </source>
</evidence>
<dbReference type="SUPFAM" id="SSF54211">
    <property type="entry name" value="Ribosomal protein S5 domain 2-like"/>
    <property type="match status" value="1"/>
</dbReference>
<reference evidence="12 13" key="1">
    <citation type="submission" date="2019-11" db="EMBL/GenBank/DDBJ databases">
        <authorList>
            <person name="Li X.-J."/>
            <person name="Feng X.-M."/>
        </authorList>
    </citation>
    <scope>NUCLEOTIDE SEQUENCE [LARGE SCALE GENOMIC DNA]</scope>
    <source>
        <strain evidence="12 13">XMNu-373</strain>
    </source>
</reference>
<dbReference type="NCBIfam" id="TIGR00154">
    <property type="entry name" value="ispE"/>
    <property type="match status" value="1"/>
</dbReference>
<dbReference type="InterPro" id="IPR036554">
    <property type="entry name" value="GHMP_kinase_C_sf"/>
</dbReference>
<dbReference type="InterPro" id="IPR006204">
    <property type="entry name" value="GHMP_kinase_N_dom"/>
</dbReference>
<comment type="pathway">
    <text evidence="9">Isoprenoid biosynthesis; isopentenyl diphosphate biosynthesis via DXP pathway; isopentenyl diphosphate from 1-deoxy-D-xylulose 5-phosphate: step 3/6.</text>
</comment>
<organism evidence="12 13">
    <name type="scientific">Phytoactinopolyspora mesophila</name>
    <dbReference type="NCBI Taxonomy" id="2650750"/>
    <lineage>
        <taxon>Bacteria</taxon>
        <taxon>Bacillati</taxon>
        <taxon>Actinomycetota</taxon>
        <taxon>Actinomycetes</taxon>
        <taxon>Jiangellales</taxon>
        <taxon>Jiangellaceae</taxon>
        <taxon>Phytoactinopolyspora</taxon>
    </lineage>
</organism>
<comment type="similarity">
    <text evidence="1 9">Belongs to the GHMP kinase family. IspE subfamily.</text>
</comment>
<keyword evidence="5 9" id="KW-0547">Nucleotide-binding</keyword>
<feature type="domain" description="GHMP kinase N-terminal" evidence="10">
    <location>
        <begin position="79"/>
        <end position="157"/>
    </location>
</feature>
<accession>A0A7K3M6D9</accession>
<dbReference type="EC" id="2.7.1.148" evidence="2 9"/>
<dbReference type="PIRSF" id="PIRSF010376">
    <property type="entry name" value="IspE"/>
    <property type="match status" value="1"/>
</dbReference>
<dbReference type="InterPro" id="IPR014721">
    <property type="entry name" value="Ribsml_uS5_D2-typ_fold_subgr"/>
</dbReference>
<comment type="caution">
    <text evidence="12">The sequence shown here is derived from an EMBL/GenBank/DDBJ whole genome shotgun (WGS) entry which is preliminary data.</text>
</comment>
<dbReference type="EMBL" id="WLZY01000005">
    <property type="protein sequence ID" value="NDL58452.1"/>
    <property type="molecule type" value="Genomic_DNA"/>
</dbReference>
<evidence type="ECO:0000256" key="7">
    <source>
        <dbReference type="ARBA" id="ARBA00022840"/>
    </source>
</evidence>
<dbReference type="InterPro" id="IPR013750">
    <property type="entry name" value="GHMP_kinase_C_dom"/>
</dbReference>
<comment type="function">
    <text evidence="9">Catalyzes the phosphorylation of the position 2 hydroxy group of 4-diphosphocytidyl-2C-methyl-D-erythritol.</text>
</comment>
<evidence type="ECO:0000256" key="8">
    <source>
        <dbReference type="ARBA" id="ARBA00032554"/>
    </source>
</evidence>
<dbReference type="GO" id="GO:0005524">
    <property type="term" value="F:ATP binding"/>
    <property type="evidence" value="ECO:0007669"/>
    <property type="project" value="UniProtKB-UniRule"/>
</dbReference>
<protein>
    <recommendedName>
        <fullName evidence="3 9">4-diphosphocytidyl-2-C-methyl-D-erythritol kinase</fullName>
        <shortName evidence="9">CMK</shortName>
        <ecNumber evidence="2 9">2.7.1.148</ecNumber>
    </recommendedName>
    <alternativeName>
        <fullName evidence="8 9">4-(cytidine-5'-diphospho)-2-C-methyl-D-erythritol kinase</fullName>
    </alternativeName>
</protein>
<name>A0A7K3M6D9_9ACTN</name>
<evidence type="ECO:0000256" key="6">
    <source>
        <dbReference type="ARBA" id="ARBA00022777"/>
    </source>
</evidence>
<dbReference type="HAMAP" id="MF_00061">
    <property type="entry name" value="IspE"/>
    <property type="match status" value="1"/>
</dbReference>
<evidence type="ECO:0000313" key="13">
    <source>
        <dbReference type="Proteomes" id="UP000460435"/>
    </source>
</evidence>
<dbReference type="SUPFAM" id="SSF55060">
    <property type="entry name" value="GHMP Kinase, C-terminal domain"/>
    <property type="match status" value="1"/>
</dbReference>
<evidence type="ECO:0000256" key="4">
    <source>
        <dbReference type="ARBA" id="ARBA00022679"/>
    </source>
</evidence>
<keyword evidence="13" id="KW-1185">Reference proteome</keyword>
<dbReference type="InterPro" id="IPR020568">
    <property type="entry name" value="Ribosomal_Su5_D2-typ_SF"/>
</dbReference>
<dbReference type="NCBIfam" id="NF002870">
    <property type="entry name" value="PRK03188.1"/>
    <property type="match status" value="1"/>
</dbReference>
<dbReference type="GO" id="GO:0016114">
    <property type="term" value="P:terpenoid biosynthetic process"/>
    <property type="evidence" value="ECO:0007669"/>
    <property type="project" value="UniProtKB-UniRule"/>
</dbReference>
<proteinExistence type="inferred from homology"/>
<evidence type="ECO:0000256" key="2">
    <source>
        <dbReference type="ARBA" id="ARBA00012052"/>
    </source>
</evidence>
<keyword evidence="6 9" id="KW-0418">Kinase</keyword>
<keyword evidence="4 9" id="KW-0808">Transferase</keyword>
<feature type="binding site" evidence="9">
    <location>
        <begin position="107"/>
        <end position="117"/>
    </location>
    <ligand>
        <name>ATP</name>
        <dbReference type="ChEBI" id="CHEBI:30616"/>
    </ligand>
</feature>
<dbReference type="GO" id="GO:0019288">
    <property type="term" value="P:isopentenyl diphosphate biosynthetic process, methylerythritol 4-phosphate pathway"/>
    <property type="evidence" value="ECO:0007669"/>
    <property type="project" value="UniProtKB-UniRule"/>
</dbReference>
<keyword evidence="9" id="KW-0414">Isoprene biosynthesis</keyword>
<evidence type="ECO:0000259" key="11">
    <source>
        <dbReference type="Pfam" id="PF08544"/>
    </source>
</evidence>
<feature type="domain" description="GHMP kinase C-terminal" evidence="11">
    <location>
        <begin position="236"/>
        <end position="311"/>
    </location>
</feature>
<dbReference type="RefSeq" id="WP_162451158.1">
    <property type="nucleotide sequence ID" value="NZ_WLZY01000005.1"/>
</dbReference>
<dbReference type="PANTHER" id="PTHR43527">
    <property type="entry name" value="4-DIPHOSPHOCYTIDYL-2-C-METHYL-D-ERYTHRITOL KINASE, CHLOROPLASTIC"/>
    <property type="match status" value="1"/>
</dbReference>
<gene>
    <name evidence="9" type="primary">ispE</name>
    <name evidence="12" type="ORF">F7O44_15390</name>
</gene>
<evidence type="ECO:0000259" key="10">
    <source>
        <dbReference type="Pfam" id="PF00288"/>
    </source>
</evidence>
<evidence type="ECO:0000313" key="12">
    <source>
        <dbReference type="EMBL" id="NDL58452.1"/>
    </source>
</evidence>
<evidence type="ECO:0000256" key="1">
    <source>
        <dbReference type="ARBA" id="ARBA00009684"/>
    </source>
</evidence>
<dbReference type="GO" id="GO:0050515">
    <property type="term" value="F:4-(cytidine 5'-diphospho)-2-C-methyl-D-erythritol kinase activity"/>
    <property type="evidence" value="ECO:0007669"/>
    <property type="project" value="UniProtKB-UniRule"/>
</dbReference>
<feature type="active site" evidence="9">
    <location>
        <position position="149"/>
    </location>
</feature>
<evidence type="ECO:0000256" key="3">
    <source>
        <dbReference type="ARBA" id="ARBA00017473"/>
    </source>
</evidence>
<comment type="catalytic activity">
    <reaction evidence="9">
        <text>4-CDP-2-C-methyl-D-erythritol + ATP = 4-CDP-2-C-methyl-D-erythritol 2-phosphate + ADP + H(+)</text>
        <dbReference type="Rhea" id="RHEA:18437"/>
        <dbReference type="ChEBI" id="CHEBI:15378"/>
        <dbReference type="ChEBI" id="CHEBI:30616"/>
        <dbReference type="ChEBI" id="CHEBI:57823"/>
        <dbReference type="ChEBI" id="CHEBI:57919"/>
        <dbReference type="ChEBI" id="CHEBI:456216"/>
        <dbReference type="EC" id="2.7.1.148"/>
    </reaction>
</comment>
<dbReference type="Gene3D" id="3.30.230.10">
    <property type="match status" value="1"/>
</dbReference>
<feature type="active site" evidence="9">
    <location>
        <position position="10"/>
    </location>
</feature>
<dbReference type="AlphaFoldDB" id="A0A7K3M6D9"/>